<proteinExistence type="predicted"/>
<accession>A0ACD3SVU0</accession>
<evidence type="ECO:0000313" key="1">
    <source>
        <dbReference type="EMBL" id="TMS59733.1"/>
    </source>
</evidence>
<name>A0ACD3SVU0_9BURK</name>
<dbReference type="EMBL" id="AKCV02000004">
    <property type="protein sequence ID" value="TMS59733.1"/>
    <property type="molecule type" value="Genomic_DNA"/>
</dbReference>
<organism evidence="1 2">
    <name type="scientific">Imbroritus primus</name>
    <dbReference type="NCBI Taxonomy" id="3058603"/>
    <lineage>
        <taxon>Bacteria</taxon>
        <taxon>Pseudomonadati</taxon>
        <taxon>Pseudomonadota</taxon>
        <taxon>Betaproteobacteria</taxon>
        <taxon>Burkholderiales</taxon>
        <taxon>Burkholderiaceae</taxon>
        <taxon>Imbroritus</taxon>
    </lineage>
</organism>
<dbReference type="Proteomes" id="UP000004277">
    <property type="component" value="Unassembled WGS sequence"/>
</dbReference>
<keyword evidence="2" id="KW-1185">Reference proteome</keyword>
<reference evidence="1" key="1">
    <citation type="submission" date="2019-05" db="EMBL/GenBank/DDBJ databases">
        <title>Revised genome assembly of Burkholderiaceae (previously Ralstonia) sp. PBA.</title>
        <authorList>
            <person name="Gan H.M."/>
        </authorList>
    </citation>
    <scope>NUCLEOTIDE SEQUENCE</scope>
    <source>
        <strain evidence="1">PBA</strain>
    </source>
</reference>
<gene>
    <name evidence="1" type="ORF">MW7_000885</name>
</gene>
<evidence type="ECO:0000313" key="2">
    <source>
        <dbReference type="Proteomes" id="UP000004277"/>
    </source>
</evidence>
<sequence>MSSRPLLPLLLQSLFGQLFRRSFHSSTGNIRSACGTMCRQYARPTLLVSLCVCAMLAIGMGIGSAHAAPAGLPSSATSATTPAASEAAASEVAAAPLLQSIDQVISTLENDTQRTALLLELHRLRDGVTPLAASEAAAAEKERRGLIGVLSNAIEQADTQLRREQIPLRYWHERFVRAGEQLPAILRPAGSTSAWPAIREFLGVVTLWLLPAIGLAVLGRALALRRGISLRLGADPSTRAVLLYAARMLGPWAIGLVVTVLYTRAVGRSPPSVLAMLLASAVLAGVFFYLASTVLFSVLATGHRRAAADILKQRTRIPLAIVGALVVLGDGTGDSRVVAALGFSVATLASTGANIAAALLIAWMSVRYRRAIGHLIVNRPAEYRLSHRTSYDTVQLVARYWYLPILAIVLTSVVATLVATGNAEIFLQRTVSSVALFILAMLASSLVGRAARLPHHAGIRRRRSPYVARFLRFLRAVVRLVVWLIFLELCARVWDTSLVRLMGETVYGREIGTALTSIIATVFLAWLVWLIMDTAITEALTSHSSRGRAPSVRARTILPLVRNAAFITIVVIAAIVTLANLGVNVTPLLAGAGVIGLAIGFGAQTLVQDLITGLFIIIEDSIAVGDSIDVGSHAGTVEALTIRTVRLRDLSGATHVIPFSAIKTIKNMSRGYGYAVFNVSVAYDTNIDQAIDAIRQVGAQMQADYRYQLAILEPIEVLGLDRFEASGIVILARLKTQASATFTITRAFNLLLKQRFDESGIEMPFPQMTVHQAAQKTASQETPQHSASTSVPASPIANGLP</sequence>
<comment type="caution">
    <text evidence="1">The sequence shown here is derived from an EMBL/GenBank/DDBJ whole genome shotgun (WGS) entry which is preliminary data.</text>
</comment>
<protein>
    <submittedName>
        <fullName evidence="1">Mechanosensitive ion channel</fullName>
    </submittedName>
</protein>